<comment type="caution">
    <text evidence="2">The sequence shown here is derived from an EMBL/GenBank/DDBJ whole genome shotgun (WGS) entry which is preliminary data.</text>
</comment>
<evidence type="ECO:0000313" key="2">
    <source>
        <dbReference type="EMBL" id="MFC3476672.1"/>
    </source>
</evidence>
<dbReference type="AlphaFoldDB" id="A0ABD5NBM5"/>
<evidence type="ECO:0000256" key="1">
    <source>
        <dbReference type="SAM" id="MobiDB-lite"/>
    </source>
</evidence>
<keyword evidence="3" id="KW-1185">Reference proteome</keyword>
<sequence length="248" mass="27473">MSRRRALLLGVLGVLLLVGGATVSGSGHETVYEYGAVEAGEPSGHLQVNVADCDWRPLQSRDCAVARYLGNGNEIRLDNETAISETVLANEWRYDYVDLRDGFYRPTTTYRNGTLVLGLERVPTERAMAAAAVNITEPNEDLHRAIEGGTFTSTEEVPEYRRYFQHDGDYYRLRTVATERRDTGSLSFLPGYARAPARLLAGAVGAALLWRGGEASERADSRPEPDKPKASDGVTTDRDDRTRRPPRR</sequence>
<feature type="region of interest" description="Disordered" evidence="1">
    <location>
        <begin position="213"/>
        <end position="248"/>
    </location>
</feature>
<reference evidence="2 3" key="1">
    <citation type="journal article" date="2019" name="Int. J. Syst. Evol. Microbiol.">
        <title>The Global Catalogue of Microorganisms (GCM) 10K type strain sequencing project: providing services to taxonomists for standard genome sequencing and annotation.</title>
        <authorList>
            <consortium name="The Broad Institute Genomics Platform"/>
            <consortium name="The Broad Institute Genome Sequencing Center for Infectious Disease"/>
            <person name="Wu L."/>
            <person name="Ma J."/>
        </authorList>
    </citation>
    <scope>NUCLEOTIDE SEQUENCE [LARGE SCALE GENOMIC DNA]</scope>
    <source>
        <strain evidence="2 3">CGMCC 1.12562</strain>
    </source>
</reference>
<evidence type="ECO:0000313" key="3">
    <source>
        <dbReference type="Proteomes" id="UP001595660"/>
    </source>
</evidence>
<dbReference type="RefSeq" id="WP_232572183.1">
    <property type="nucleotide sequence ID" value="NZ_CP089466.1"/>
</dbReference>
<dbReference type="Pfam" id="PF26448">
    <property type="entry name" value="DUF8127"/>
    <property type="match status" value="1"/>
</dbReference>
<proteinExistence type="predicted"/>
<accession>A0ABD5NBM5</accession>
<evidence type="ECO:0008006" key="4">
    <source>
        <dbReference type="Google" id="ProtNLM"/>
    </source>
</evidence>
<feature type="compositionally biased region" description="Basic and acidic residues" evidence="1">
    <location>
        <begin position="214"/>
        <end position="248"/>
    </location>
</feature>
<dbReference type="EMBL" id="JBHRWN010000002">
    <property type="protein sequence ID" value="MFC3476672.1"/>
    <property type="molecule type" value="Genomic_DNA"/>
</dbReference>
<name>A0ABD5NBM5_9EURY</name>
<dbReference type="GeneID" id="69117415"/>
<protein>
    <recommendedName>
        <fullName evidence="4">DUF3068 domain-containing protein</fullName>
    </recommendedName>
</protein>
<organism evidence="2 3">
    <name type="scientific">Halobacterium litoreum</name>
    <dbReference type="NCBI Taxonomy" id="2039234"/>
    <lineage>
        <taxon>Archaea</taxon>
        <taxon>Methanobacteriati</taxon>
        <taxon>Methanobacteriota</taxon>
        <taxon>Stenosarchaea group</taxon>
        <taxon>Halobacteria</taxon>
        <taxon>Halobacteriales</taxon>
        <taxon>Halobacteriaceae</taxon>
        <taxon>Halobacterium</taxon>
    </lineage>
</organism>
<dbReference type="InterPro" id="IPR058440">
    <property type="entry name" value="DUF8127"/>
</dbReference>
<gene>
    <name evidence="2" type="ORF">ACFOKC_02930</name>
</gene>
<dbReference type="Proteomes" id="UP001595660">
    <property type="component" value="Unassembled WGS sequence"/>
</dbReference>